<keyword evidence="3" id="KW-0378">Hydrolase</keyword>
<proteinExistence type="predicted"/>
<evidence type="ECO:0000313" key="3">
    <source>
        <dbReference type="EMBL" id="CAH0999879.1"/>
    </source>
</evidence>
<reference evidence="3" key="1">
    <citation type="submission" date="2021-12" db="EMBL/GenBank/DDBJ databases">
        <authorList>
            <person name="Rodrigo-Torres L."/>
            <person name="Arahal R. D."/>
            <person name="Lucena T."/>
        </authorList>
    </citation>
    <scope>NUCLEOTIDE SEQUENCE</scope>
    <source>
        <strain evidence="3">CECT 8419</strain>
    </source>
</reference>
<protein>
    <submittedName>
        <fullName evidence="3">DNA polymerase/3'-5' exonuclease PolX</fullName>
    </submittedName>
</protein>
<comment type="caution">
    <text evidence="3">The sequence shown here is derived from an EMBL/GenBank/DDBJ whole genome shotgun (WGS) entry which is preliminary data.</text>
</comment>
<sequence length="548" mass="61668">MTNPEIARHFRELAKLMELYGDNPFKIRSYTNAYNKLRKDERDLSGMSEAQLQQLEGVGKAIAGKIHELATTGRMETLETWRAQTPEGIREMLHISGFGPKKVKAVWDGLGVTTVGQLLYAINENRLVELKGFGLKTQESLRQKLEFLQRSRGQFHYRTLERVADALLLQLRTAFPDEHFETTGAYRRACPTLSTVSVLTTLAPALAPRIAGLEIREQTDEKTMGSVDDYPVTLHHCTAENFGSKQFRHTGSPEFLRAFIDRFPNRDFTDLPDEHEVWARAQVPSIPPELRESDWVLELALTGELPQLIEESDIRGVIHTHSTYSDGIHSVRDMALAARERDYEYLVMSDHSRAAFYANGLDEARVREQWAEIDALNAELAPFRIFKSIECDILSDGRLDYTDELLAGFDLVIASVHSTLSMDEARATERLLNAISNPFTTILGHPTGRLLLSREGYPIDHRRVIDACAEHGVAIELNANPYRLDLDWTWIPYARERGVLVAIDPDAHSTAGIDDIRYGVLAARKGGLTAADCLSARSLTEFSKHLNG</sequence>
<dbReference type="InterPro" id="IPR050243">
    <property type="entry name" value="PHP_phosphatase"/>
</dbReference>
<dbReference type="Proteomes" id="UP000837803">
    <property type="component" value="Unassembled WGS sequence"/>
</dbReference>
<dbReference type="InterPro" id="IPR022311">
    <property type="entry name" value="PolX-like"/>
</dbReference>
<dbReference type="Gene3D" id="3.20.20.140">
    <property type="entry name" value="Metal-dependent hydrolases"/>
    <property type="match status" value="1"/>
</dbReference>
<dbReference type="GO" id="GO:0004527">
    <property type="term" value="F:exonuclease activity"/>
    <property type="evidence" value="ECO:0007669"/>
    <property type="project" value="UniProtKB-KW"/>
</dbReference>
<dbReference type="RefSeq" id="WP_238750056.1">
    <property type="nucleotide sequence ID" value="NZ_CAKLPZ010000001.1"/>
</dbReference>
<dbReference type="SUPFAM" id="SSF47802">
    <property type="entry name" value="DNA polymerase beta, N-terminal domain-like"/>
    <property type="match status" value="1"/>
</dbReference>
<feature type="domain" description="DNA-directed DNA polymerase X" evidence="2">
    <location>
        <begin position="1"/>
        <end position="292"/>
    </location>
</feature>
<dbReference type="CDD" id="cd07436">
    <property type="entry name" value="PHP_PolX"/>
    <property type="match status" value="1"/>
</dbReference>
<dbReference type="InterPro" id="IPR016195">
    <property type="entry name" value="Pol/histidinol_Pase-like"/>
</dbReference>
<dbReference type="Gene3D" id="1.10.150.110">
    <property type="entry name" value="DNA polymerase beta, N-terminal domain-like"/>
    <property type="match status" value="1"/>
</dbReference>
<gene>
    <name evidence="3" type="primary">polX</name>
    <name evidence="3" type="ORF">LEM8419_01146</name>
</gene>
<dbReference type="SUPFAM" id="SSF89550">
    <property type="entry name" value="PHP domain-like"/>
    <property type="match status" value="1"/>
</dbReference>
<evidence type="ECO:0000313" key="4">
    <source>
        <dbReference type="Proteomes" id="UP000837803"/>
    </source>
</evidence>
<keyword evidence="3" id="KW-0269">Exonuclease</keyword>
<dbReference type="Gene3D" id="1.10.150.20">
    <property type="entry name" value="5' to 3' exonuclease, C-terminal subdomain"/>
    <property type="match status" value="1"/>
</dbReference>
<dbReference type="InterPro" id="IPR002054">
    <property type="entry name" value="DNA-dir_DNA_pol_X"/>
</dbReference>
<dbReference type="PANTHER" id="PTHR36928:SF1">
    <property type="entry name" value="PHOSPHATASE YCDX-RELATED"/>
    <property type="match status" value="1"/>
</dbReference>
<dbReference type="InterPro" id="IPR043519">
    <property type="entry name" value="NT_sf"/>
</dbReference>
<feature type="domain" description="Polymerase/histidinol phosphatase N-terminal" evidence="1">
    <location>
        <begin position="316"/>
        <end position="395"/>
    </location>
</feature>
<dbReference type="InterPro" id="IPR003141">
    <property type="entry name" value="Pol/His_phosphatase_N"/>
</dbReference>
<dbReference type="InterPro" id="IPR010996">
    <property type="entry name" value="HHH_MUS81"/>
</dbReference>
<keyword evidence="4" id="KW-1185">Reference proteome</keyword>
<dbReference type="SUPFAM" id="SSF81301">
    <property type="entry name" value="Nucleotidyltransferase"/>
    <property type="match status" value="1"/>
</dbReference>
<name>A0ABM9AYN8_9BACT</name>
<dbReference type="Pfam" id="PF02811">
    <property type="entry name" value="PHP"/>
    <property type="match status" value="1"/>
</dbReference>
<dbReference type="InterPro" id="IPR047967">
    <property type="entry name" value="PolX_PHP"/>
</dbReference>
<dbReference type="SMART" id="SM00481">
    <property type="entry name" value="POLIIIAc"/>
    <property type="match status" value="1"/>
</dbReference>
<dbReference type="Pfam" id="PF14716">
    <property type="entry name" value="HHH_8"/>
    <property type="match status" value="1"/>
</dbReference>
<keyword evidence="3" id="KW-0540">Nuclease</keyword>
<dbReference type="SMART" id="SM00483">
    <property type="entry name" value="POLXc"/>
    <property type="match status" value="1"/>
</dbReference>
<dbReference type="PANTHER" id="PTHR36928">
    <property type="entry name" value="PHOSPHATASE YCDX-RELATED"/>
    <property type="match status" value="1"/>
</dbReference>
<dbReference type="InterPro" id="IPR027421">
    <property type="entry name" value="DNA_pol_lamdba_lyase_dom_sf"/>
</dbReference>
<dbReference type="EMBL" id="CAKLPZ010000001">
    <property type="protein sequence ID" value="CAH0999879.1"/>
    <property type="molecule type" value="Genomic_DNA"/>
</dbReference>
<dbReference type="InterPro" id="IPR004013">
    <property type="entry name" value="PHP_dom"/>
</dbReference>
<organism evidence="3 4">
    <name type="scientific">Neolewinella maritima</name>
    <dbReference type="NCBI Taxonomy" id="1383882"/>
    <lineage>
        <taxon>Bacteria</taxon>
        <taxon>Pseudomonadati</taxon>
        <taxon>Bacteroidota</taxon>
        <taxon>Saprospiria</taxon>
        <taxon>Saprospirales</taxon>
        <taxon>Lewinellaceae</taxon>
        <taxon>Neolewinella</taxon>
    </lineage>
</organism>
<evidence type="ECO:0000259" key="1">
    <source>
        <dbReference type="SMART" id="SM00481"/>
    </source>
</evidence>
<dbReference type="Pfam" id="PF14520">
    <property type="entry name" value="HHH_5"/>
    <property type="match status" value="1"/>
</dbReference>
<dbReference type="PIRSF" id="PIRSF005047">
    <property type="entry name" value="UCP005047_YshC"/>
    <property type="match status" value="1"/>
</dbReference>
<accession>A0ABM9AYN8</accession>
<evidence type="ECO:0000259" key="2">
    <source>
        <dbReference type="SMART" id="SM00483"/>
    </source>
</evidence>